<sequence>MENKPLSEEAATSNDQVQNTKSPPALPSVRPTEEFITDNAAAISELLKLRAAYSASARKIAIIPSTRDEYSHFQDELESIYNKLITVRDSLDVPLLSMPPNQAALDKIVARVTSKRKKAAAPTENNTLDNTSNVSKSLVKRETRKRATVDADGFRLPPKNQTAKPNALHTPTHINASSRPGPRDSIIDLAVLKNIPFNHDLRVIDDLKSDHLPVILTLYTGSALIKIPDQLSTNWENFKFLLNNKPLPILPSSSNDDLEIAIRRLGENISEALIEASKPKFKQSPLKLPSEIKAKILHRNRVRKFWQRTRDPAVKSEFRTLSREVTKDIRHFTVSRCESHIAALTP</sequence>
<keyword evidence="3" id="KW-1185">Reference proteome</keyword>
<gene>
    <name evidence="2" type="primary">jockeypol_218</name>
    <name evidence="2" type="ORF">TNCV_4593801</name>
</gene>
<comment type="caution">
    <text evidence="2">The sequence shown here is derived from an EMBL/GenBank/DDBJ whole genome shotgun (WGS) entry which is preliminary data.</text>
</comment>
<evidence type="ECO:0000313" key="2">
    <source>
        <dbReference type="EMBL" id="GFY33668.1"/>
    </source>
</evidence>
<organism evidence="2 3">
    <name type="scientific">Trichonephila clavipes</name>
    <name type="common">Golden silk orbweaver</name>
    <name type="synonym">Nephila clavipes</name>
    <dbReference type="NCBI Taxonomy" id="2585209"/>
    <lineage>
        <taxon>Eukaryota</taxon>
        <taxon>Metazoa</taxon>
        <taxon>Ecdysozoa</taxon>
        <taxon>Arthropoda</taxon>
        <taxon>Chelicerata</taxon>
        <taxon>Arachnida</taxon>
        <taxon>Araneae</taxon>
        <taxon>Araneomorphae</taxon>
        <taxon>Entelegynae</taxon>
        <taxon>Araneoidea</taxon>
        <taxon>Nephilidae</taxon>
        <taxon>Trichonephila</taxon>
    </lineage>
</organism>
<dbReference type="Proteomes" id="UP000887159">
    <property type="component" value="Unassembled WGS sequence"/>
</dbReference>
<dbReference type="AlphaFoldDB" id="A0A8X6WEQ4"/>
<keyword evidence="2" id="KW-0695">RNA-directed DNA polymerase</keyword>
<keyword evidence="2" id="KW-0548">Nucleotidyltransferase</keyword>
<feature type="compositionally biased region" description="Basic and acidic residues" evidence="1">
    <location>
        <begin position="139"/>
        <end position="153"/>
    </location>
</feature>
<proteinExistence type="predicted"/>
<name>A0A8X6WEQ4_TRICX</name>
<accession>A0A8X6WEQ4</accession>
<feature type="compositionally biased region" description="Polar residues" evidence="1">
    <location>
        <begin position="10"/>
        <end position="22"/>
    </location>
</feature>
<keyword evidence="2" id="KW-0808">Transferase</keyword>
<feature type="region of interest" description="Disordered" evidence="1">
    <location>
        <begin position="1"/>
        <end position="31"/>
    </location>
</feature>
<evidence type="ECO:0000256" key="1">
    <source>
        <dbReference type="SAM" id="MobiDB-lite"/>
    </source>
</evidence>
<dbReference type="GO" id="GO:0003964">
    <property type="term" value="F:RNA-directed DNA polymerase activity"/>
    <property type="evidence" value="ECO:0007669"/>
    <property type="project" value="UniProtKB-KW"/>
</dbReference>
<dbReference type="EMBL" id="BMAU01021418">
    <property type="protein sequence ID" value="GFY33668.1"/>
    <property type="molecule type" value="Genomic_DNA"/>
</dbReference>
<evidence type="ECO:0000313" key="3">
    <source>
        <dbReference type="Proteomes" id="UP000887159"/>
    </source>
</evidence>
<feature type="region of interest" description="Disordered" evidence="1">
    <location>
        <begin position="117"/>
        <end position="181"/>
    </location>
</feature>
<feature type="compositionally biased region" description="Polar residues" evidence="1">
    <location>
        <begin position="123"/>
        <end position="136"/>
    </location>
</feature>
<reference evidence="2" key="1">
    <citation type="submission" date="2020-08" db="EMBL/GenBank/DDBJ databases">
        <title>Multicomponent nature underlies the extraordinary mechanical properties of spider dragline silk.</title>
        <authorList>
            <person name="Kono N."/>
            <person name="Nakamura H."/>
            <person name="Mori M."/>
            <person name="Yoshida Y."/>
            <person name="Ohtoshi R."/>
            <person name="Malay A.D."/>
            <person name="Moran D.A.P."/>
            <person name="Tomita M."/>
            <person name="Numata K."/>
            <person name="Arakawa K."/>
        </authorList>
    </citation>
    <scope>NUCLEOTIDE SEQUENCE</scope>
</reference>
<protein>
    <submittedName>
        <fullName evidence="2">RNA-directed DNA polymerase from mobile element jockey</fullName>
    </submittedName>
</protein>